<dbReference type="InterPro" id="IPR029058">
    <property type="entry name" value="AB_hydrolase_fold"/>
</dbReference>
<keyword evidence="4" id="KW-0645">Protease</keyword>
<name>H0UM65_9BACT</name>
<dbReference type="Proteomes" id="UP000003806">
    <property type="component" value="Chromosome"/>
</dbReference>
<dbReference type="SUPFAM" id="SSF53474">
    <property type="entry name" value="alpha/beta-Hydrolases"/>
    <property type="match status" value="1"/>
</dbReference>
<protein>
    <submittedName>
        <fullName evidence="4">Dipeptidyl aminopeptidase/acylaminoacyl peptidase</fullName>
    </submittedName>
</protein>
<accession>H0UM65</accession>
<keyword evidence="2" id="KW-0732">Signal</keyword>
<dbReference type="eggNOG" id="COG1506">
    <property type="taxonomic scope" value="Bacteria"/>
</dbReference>
<dbReference type="GO" id="GO:0004252">
    <property type="term" value="F:serine-type endopeptidase activity"/>
    <property type="evidence" value="ECO:0007669"/>
    <property type="project" value="TreeGrafter"/>
</dbReference>
<dbReference type="GO" id="GO:0004177">
    <property type="term" value="F:aminopeptidase activity"/>
    <property type="evidence" value="ECO:0007669"/>
    <property type="project" value="UniProtKB-KW"/>
</dbReference>
<proteinExistence type="predicted"/>
<dbReference type="Pfam" id="PF00326">
    <property type="entry name" value="Peptidase_S9"/>
    <property type="match status" value="1"/>
</dbReference>
<feature type="domain" description="Peptidase S9 prolyl oligopeptidase catalytic" evidence="3">
    <location>
        <begin position="423"/>
        <end position="636"/>
    </location>
</feature>
<organism evidence="4 5">
    <name type="scientific">Jonquetella anthropi DSM 22815</name>
    <dbReference type="NCBI Taxonomy" id="885272"/>
    <lineage>
        <taxon>Bacteria</taxon>
        <taxon>Thermotogati</taxon>
        <taxon>Synergistota</taxon>
        <taxon>Synergistia</taxon>
        <taxon>Synergistales</taxon>
        <taxon>Dethiosulfovibrionaceae</taxon>
        <taxon>Jonquetella</taxon>
    </lineage>
</organism>
<evidence type="ECO:0000259" key="3">
    <source>
        <dbReference type="Pfam" id="PF00326"/>
    </source>
</evidence>
<dbReference type="PANTHER" id="PTHR42776">
    <property type="entry name" value="SERINE PEPTIDASE S9 FAMILY MEMBER"/>
    <property type="match status" value="1"/>
</dbReference>
<gene>
    <name evidence="4" type="ORF">JonanDRAFT_1276</name>
</gene>
<keyword evidence="1" id="KW-0378">Hydrolase</keyword>
<evidence type="ECO:0000256" key="1">
    <source>
        <dbReference type="ARBA" id="ARBA00022801"/>
    </source>
</evidence>
<dbReference type="RefSeq" id="WP_008523231.1">
    <property type="nucleotide sequence ID" value="NZ_CM001376.1"/>
</dbReference>
<dbReference type="OrthoDB" id="108903at2"/>
<dbReference type="AlphaFoldDB" id="H0UM65"/>
<feature type="chain" id="PRO_5003541472" evidence="2">
    <location>
        <begin position="24"/>
        <end position="637"/>
    </location>
</feature>
<evidence type="ECO:0000256" key="2">
    <source>
        <dbReference type="SAM" id="SignalP"/>
    </source>
</evidence>
<dbReference type="Gene3D" id="2.120.10.30">
    <property type="entry name" value="TolB, C-terminal domain"/>
    <property type="match status" value="1"/>
</dbReference>
<dbReference type="Gene3D" id="3.40.50.1820">
    <property type="entry name" value="alpha/beta hydrolase"/>
    <property type="match status" value="1"/>
</dbReference>
<evidence type="ECO:0000313" key="5">
    <source>
        <dbReference type="Proteomes" id="UP000003806"/>
    </source>
</evidence>
<dbReference type="STRING" id="885272.JonanDRAFT_1276"/>
<keyword evidence="4" id="KW-0031">Aminopeptidase</keyword>
<dbReference type="HOGENOM" id="CLU_008615_3_1_0"/>
<dbReference type="InterPro" id="IPR001375">
    <property type="entry name" value="Peptidase_S9_cat"/>
</dbReference>
<dbReference type="EMBL" id="CM001376">
    <property type="protein sequence ID" value="EHM13641.1"/>
    <property type="molecule type" value="Genomic_DNA"/>
</dbReference>
<dbReference type="SUPFAM" id="SSF82171">
    <property type="entry name" value="DPP6 N-terminal domain-like"/>
    <property type="match status" value="1"/>
</dbReference>
<reference evidence="4 5" key="1">
    <citation type="submission" date="2011-11" db="EMBL/GenBank/DDBJ databases">
        <title>The Noncontiguous Finished genome of Jonquetella anthropi DSM 22815.</title>
        <authorList>
            <consortium name="US DOE Joint Genome Institute (JGI-PGF)"/>
            <person name="Lucas S."/>
            <person name="Copeland A."/>
            <person name="Lapidus A."/>
            <person name="Glavina del Rio T."/>
            <person name="Dalin E."/>
            <person name="Tice H."/>
            <person name="Bruce D."/>
            <person name="Goodwin L."/>
            <person name="Pitluck S."/>
            <person name="Peters L."/>
            <person name="Mikhailova N."/>
            <person name="Held B."/>
            <person name="Kyrpides N."/>
            <person name="Mavromatis K."/>
            <person name="Ivanova N."/>
            <person name="Markowitz V."/>
            <person name="Cheng J.-F."/>
            <person name="Hugenholtz P."/>
            <person name="Woyke T."/>
            <person name="Wu D."/>
            <person name="Gronow S."/>
            <person name="Wellnitz S."/>
            <person name="Brambilla E."/>
            <person name="Klenk H.-P."/>
            <person name="Eisen J.A."/>
        </authorList>
    </citation>
    <scope>NUCLEOTIDE SEQUENCE [LARGE SCALE GENOMIC DNA]</scope>
    <source>
        <strain evidence="4 5">DSM 22815</strain>
    </source>
</reference>
<dbReference type="MEROPS" id="S09.A77"/>
<dbReference type="InterPro" id="IPR011042">
    <property type="entry name" value="6-blade_b-propeller_TolB-like"/>
</dbReference>
<evidence type="ECO:0000313" key="4">
    <source>
        <dbReference type="EMBL" id="EHM13641.1"/>
    </source>
</evidence>
<feature type="signal peptide" evidence="2">
    <location>
        <begin position="1"/>
        <end position="23"/>
    </location>
</feature>
<keyword evidence="5" id="KW-1185">Reference proteome</keyword>
<sequence length="637" mass="72164">MVSSPIFLSLAALSVLLASPLTAAPAADQSVPPRLPVEDFFRQPEKTAFRLSPNGKMYSWLEPWKDRFNVMVAPVDGSQPARRVTAATERDIRSYGWVNDETIVYAQDFGGDENYHLYVTPADGSSAPKDLTPFKGVRASVLDDLEDDPEHILILMNKENPEVFDAYRANVKTGELTRLTDNPGNVVGWGTDNDGHIRLAYVSDGLTSRVLYRENESEKFREIFSSDFKDSIEPVGFTGDNKKIYLLSNLGHDYSALYLYDPQTKKQDLICSFTDRDVSGILWSQARRTLLGVSWYTDRSGRLYFDEEARDFYEALKARFPGMEVGITDTSKNERRIIVVETSDKVPGRLYYYDKDKPGEFKLLADLYPWLKEEHMASMKPISFTARDGLTIHGYLTLPLGRPAKNLPVVVNPHGGPEARDTWGYDPEVQLLANRGMAVLQVNYRVSTGYGKAFWKAGFKQWGQKQQDDITDGVKWLISEGIADPKRIGIYGGSYGGYATLMGLIKTPELYRCGVDYVGVANLFTLFKSIPSYWRPMLTVMKETIGDPKKDKVMFQQYSPVYHADKINVPLFIAQGTNDPRVVKDQSDQMVKAMKARGIEVEYLVKNNEGHGFSNVENRLDFYRQMSDFLERHLTKR</sequence>
<dbReference type="PANTHER" id="PTHR42776:SF27">
    <property type="entry name" value="DIPEPTIDYL PEPTIDASE FAMILY MEMBER 6"/>
    <property type="match status" value="1"/>
</dbReference>
<dbReference type="GO" id="GO:0006508">
    <property type="term" value="P:proteolysis"/>
    <property type="evidence" value="ECO:0007669"/>
    <property type="project" value="InterPro"/>
</dbReference>